<gene>
    <name evidence="13" type="primary">lolB</name>
    <name evidence="14" type="ORF">AN401_13500</name>
</gene>
<dbReference type="KEGG" id="zdf:AN401_13500"/>
<evidence type="ECO:0000256" key="7">
    <source>
        <dbReference type="ARBA" id="ARBA00022927"/>
    </source>
</evidence>
<keyword evidence="10 13" id="KW-0143">Chaperone</keyword>
<dbReference type="GO" id="GO:0009279">
    <property type="term" value="C:cell outer membrane"/>
    <property type="evidence" value="ECO:0007669"/>
    <property type="project" value="UniProtKB-SubCell"/>
</dbReference>
<dbReference type="NCBIfam" id="TIGR00548">
    <property type="entry name" value="lolB"/>
    <property type="match status" value="1"/>
</dbReference>
<keyword evidence="9 13" id="KW-0564">Palmitate</keyword>
<reference evidence="15" key="1">
    <citation type="submission" date="2015-09" db="EMBL/GenBank/DDBJ databases">
        <authorList>
            <person name="Shao Z."/>
            <person name="Wang L."/>
        </authorList>
    </citation>
    <scope>NUCLEOTIDE SEQUENCE [LARGE SCALE GENOMIC DNA]</scope>
    <source>
        <strain evidence="15">F13-1</strain>
    </source>
</reference>
<accession>A0A291HV51</accession>
<dbReference type="GO" id="GO:0015031">
    <property type="term" value="P:protein transport"/>
    <property type="evidence" value="ECO:0007669"/>
    <property type="project" value="UniProtKB-KW"/>
</dbReference>
<keyword evidence="5 13" id="KW-0813">Transport</keyword>
<evidence type="ECO:0000256" key="12">
    <source>
        <dbReference type="ARBA" id="ARBA00023288"/>
    </source>
</evidence>
<evidence type="ECO:0000256" key="3">
    <source>
        <dbReference type="ARBA" id="ARBA00011245"/>
    </source>
</evidence>
<proteinExistence type="inferred from homology"/>
<evidence type="ECO:0000256" key="9">
    <source>
        <dbReference type="ARBA" id="ARBA00023139"/>
    </source>
</evidence>
<evidence type="ECO:0000256" key="1">
    <source>
        <dbReference type="ARBA" id="ARBA00004459"/>
    </source>
</evidence>
<comment type="function">
    <text evidence="13">Plays a critical role in the incorporation of lipoproteins in the outer membrane after they are released by the LolA protein.</text>
</comment>
<comment type="subcellular location">
    <subcellularLocation>
        <location evidence="1 13">Cell outer membrane</location>
        <topology evidence="1 13">Lipid-anchor</topology>
    </subcellularLocation>
</comment>
<dbReference type="InterPro" id="IPR004565">
    <property type="entry name" value="OM_lipoprot_LolB"/>
</dbReference>
<comment type="similarity">
    <text evidence="2 13">Belongs to the LolB family.</text>
</comment>
<comment type="subunit">
    <text evidence="3 13">Monomer.</text>
</comment>
<protein>
    <recommendedName>
        <fullName evidence="4 13">Outer-membrane lipoprotein LolB</fullName>
    </recommendedName>
</protein>
<dbReference type="Gene3D" id="2.50.20.10">
    <property type="entry name" value="Lipoprotein localisation LolA/LolB/LppX"/>
    <property type="match status" value="1"/>
</dbReference>
<keyword evidence="12 13" id="KW-0449">Lipoprotein</keyword>
<evidence type="ECO:0000313" key="15">
    <source>
        <dbReference type="Proteomes" id="UP000217763"/>
    </source>
</evidence>
<dbReference type="Proteomes" id="UP000217763">
    <property type="component" value="Chromosome"/>
</dbReference>
<keyword evidence="11 13" id="KW-0998">Cell outer membrane</keyword>
<evidence type="ECO:0000256" key="13">
    <source>
        <dbReference type="HAMAP-Rule" id="MF_00233"/>
    </source>
</evidence>
<evidence type="ECO:0000256" key="6">
    <source>
        <dbReference type="ARBA" id="ARBA00022729"/>
    </source>
</evidence>
<dbReference type="EMBL" id="CP012621">
    <property type="protein sequence ID" value="ATG75951.1"/>
    <property type="molecule type" value="Genomic_DNA"/>
</dbReference>
<dbReference type="PROSITE" id="PS51257">
    <property type="entry name" value="PROKAR_LIPOPROTEIN"/>
    <property type="match status" value="1"/>
</dbReference>
<evidence type="ECO:0000256" key="11">
    <source>
        <dbReference type="ARBA" id="ARBA00023237"/>
    </source>
</evidence>
<evidence type="ECO:0000256" key="2">
    <source>
        <dbReference type="ARBA" id="ARBA00009696"/>
    </source>
</evidence>
<organism evidence="14 15">
    <name type="scientific">Zobellella denitrificans</name>
    <dbReference type="NCBI Taxonomy" id="347534"/>
    <lineage>
        <taxon>Bacteria</taxon>
        <taxon>Pseudomonadati</taxon>
        <taxon>Pseudomonadota</taxon>
        <taxon>Gammaproteobacteria</taxon>
        <taxon>Aeromonadales</taxon>
        <taxon>Aeromonadaceae</taxon>
        <taxon>Zobellella</taxon>
    </lineage>
</organism>
<sequence>MGPNLTRESPVRALVTVFLLLFLSGCAYRAQEAPPGSWQAQQATLARLQDWQLSARLGIITPDERGSLSLFWRQEQDDYRMNLTNVVGRRVFDLSRRRGAIQLTDSEGQLHSAGNARDLVFRLTGWDLPVEQLAHWIKGLPGEADQVEYDADGRPQSLRSHGWRLNYLGYTRIDGLWLPSRLDLSHDTTTLRLAINQWELKP</sequence>
<evidence type="ECO:0000256" key="4">
    <source>
        <dbReference type="ARBA" id="ARBA00016202"/>
    </source>
</evidence>
<dbReference type="GO" id="GO:0044874">
    <property type="term" value="P:lipoprotein localization to outer membrane"/>
    <property type="evidence" value="ECO:0007669"/>
    <property type="project" value="UniProtKB-UniRule"/>
</dbReference>
<keyword evidence="6 13" id="KW-0732">Signal</keyword>
<keyword evidence="15" id="KW-1185">Reference proteome</keyword>
<evidence type="ECO:0000313" key="14">
    <source>
        <dbReference type="EMBL" id="ATG75951.1"/>
    </source>
</evidence>
<keyword evidence="7 13" id="KW-0653">Protein transport</keyword>
<dbReference type="HAMAP" id="MF_00233">
    <property type="entry name" value="LolB"/>
    <property type="match status" value="1"/>
</dbReference>
<evidence type="ECO:0000256" key="5">
    <source>
        <dbReference type="ARBA" id="ARBA00022448"/>
    </source>
</evidence>
<dbReference type="InterPro" id="IPR029046">
    <property type="entry name" value="LolA/LolB/LppX"/>
</dbReference>
<dbReference type="SUPFAM" id="SSF89392">
    <property type="entry name" value="Prokaryotic lipoproteins and lipoprotein localization factors"/>
    <property type="match status" value="1"/>
</dbReference>
<name>A0A291HV51_9GAMM</name>
<evidence type="ECO:0000256" key="10">
    <source>
        <dbReference type="ARBA" id="ARBA00023186"/>
    </source>
</evidence>
<dbReference type="AlphaFoldDB" id="A0A291HV51"/>
<dbReference type="Pfam" id="PF03550">
    <property type="entry name" value="LolB"/>
    <property type="match status" value="1"/>
</dbReference>
<dbReference type="CDD" id="cd16326">
    <property type="entry name" value="LolB"/>
    <property type="match status" value="1"/>
</dbReference>
<evidence type="ECO:0000256" key="8">
    <source>
        <dbReference type="ARBA" id="ARBA00023136"/>
    </source>
</evidence>
<keyword evidence="8 13" id="KW-0472">Membrane</keyword>